<dbReference type="CDD" id="cd02414">
    <property type="entry name" value="KH-II_Jag"/>
    <property type="match status" value="1"/>
</dbReference>
<feature type="domain" description="R3H" evidence="7">
    <location>
        <begin position="187"/>
        <end position="252"/>
    </location>
</feature>
<comment type="function">
    <text evidence="6">A probable RNA chaperone. Forms a complex with KhpA which binds to cellular RNA and controls its expression. Plays a role in peptidoglycan (PG) homeostasis and cell length regulation.</text>
</comment>
<dbReference type="RefSeq" id="WP_054735001.1">
    <property type="nucleotide sequence ID" value="NZ_AYZM01000115.1"/>
</dbReference>
<dbReference type="GO" id="GO:0009252">
    <property type="term" value="P:peptidoglycan biosynthetic process"/>
    <property type="evidence" value="ECO:0007669"/>
    <property type="project" value="UniProtKB-UniRule"/>
</dbReference>
<sequence>MTVFKSGTIDSAIEAALQELNLDRSQVDVTVLTTPRRGFLGIGARAAEIDVTPIPQTQPTATPVSETQPVETVADAETTATAVATPVATVEAQESAPADRQAAYQQVAGELGDYLDAIVEQLGIDAQSDVTVSHRNVTVNFVTEQEGLLIGKHGRTINALQNLAQVFLNHQRFSKLVVTLDVANYRERRLETLTRLAENMAREVVATGKPVYLDPMPSFERKQIHSVLADNDHVVTYSAGAEPKRAVVITPR</sequence>
<keyword evidence="9" id="KW-1185">Reference proteome</keyword>
<evidence type="ECO:0000313" key="9">
    <source>
        <dbReference type="Proteomes" id="UP000051442"/>
    </source>
</evidence>
<dbReference type="InterPro" id="IPR036867">
    <property type="entry name" value="R3H_dom_sf"/>
</dbReference>
<evidence type="ECO:0000256" key="1">
    <source>
        <dbReference type="ARBA" id="ARBA00022490"/>
    </source>
</evidence>
<evidence type="ECO:0000256" key="5">
    <source>
        <dbReference type="ARBA" id="ARBA00023316"/>
    </source>
</evidence>
<protein>
    <recommendedName>
        <fullName evidence="6">RNA-binding protein KhpB</fullName>
    </recommendedName>
    <alternativeName>
        <fullName evidence="6">RNA-binding protein EloR</fullName>
    </alternativeName>
</protein>
<dbReference type="InterPro" id="IPR034079">
    <property type="entry name" value="R3H_KhpB"/>
</dbReference>
<keyword evidence="5 6" id="KW-0961">Cell wall biogenesis/degradation</keyword>
<dbReference type="InterPro" id="IPR032782">
    <property type="entry name" value="KhpB_N"/>
</dbReference>
<gene>
    <name evidence="6" type="primary">khpB</name>
    <name evidence="6" type="synonym">eloR</name>
    <name evidence="8" type="ORF">FD14_GL001077</name>
</gene>
<comment type="domain">
    <text evidence="6">Has an N-terminal Jag-N domain and 2 RNA-binding domains (KH and R3H).</text>
</comment>
<dbReference type="Pfam" id="PF01424">
    <property type="entry name" value="R3H"/>
    <property type="match status" value="1"/>
</dbReference>
<evidence type="ECO:0000256" key="2">
    <source>
        <dbReference type="ARBA" id="ARBA00022884"/>
    </source>
</evidence>
<proteinExistence type="inferred from homology"/>
<dbReference type="PANTHER" id="PTHR35800:SF1">
    <property type="entry name" value="RNA-BINDING PROTEIN KHPB"/>
    <property type="match status" value="1"/>
</dbReference>
<organism evidence="8 9">
    <name type="scientific">Secundilactobacillus similis DSM 23365 = JCM 2765</name>
    <dbReference type="NCBI Taxonomy" id="1423804"/>
    <lineage>
        <taxon>Bacteria</taxon>
        <taxon>Bacillati</taxon>
        <taxon>Bacillota</taxon>
        <taxon>Bacilli</taxon>
        <taxon>Lactobacillales</taxon>
        <taxon>Lactobacillaceae</taxon>
        <taxon>Secundilactobacillus</taxon>
    </lineage>
</organism>
<name>A0A0R2EYK4_9LACO</name>
<evidence type="ECO:0000256" key="3">
    <source>
        <dbReference type="ARBA" id="ARBA00022960"/>
    </source>
</evidence>
<dbReference type="PATRIC" id="fig|1423804.4.peg.1157"/>
<dbReference type="SMART" id="SM01245">
    <property type="entry name" value="Jag_N"/>
    <property type="match status" value="1"/>
</dbReference>
<evidence type="ECO:0000256" key="4">
    <source>
        <dbReference type="ARBA" id="ARBA00023186"/>
    </source>
</evidence>
<dbReference type="InterPro" id="IPR001374">
    <property type="entry name" value="R3H_dom"/>
</dbReference>
<evidence type="ECO:0000256" key="6">
    <source>
        <dbReference type="HAMAP-Rule" id="MF_00867"/>
    </source>
</evidence>
<dbReference type="NCBIfam" id="NF041568">
    <property type="entry name" value="Jag_EloR"/>
    <property type="match status" value="1"/>
</dbReference>
<dbReference type="Pfam" id="PF13083">
    <property type="entry name" value="KH_KhpA-B"/>
    <property type="match status" value="1"/>
</dbReference>
<dbReference type="PROSITE" id="PS51061">
    <property type="entry name" value="R3H"/>
    <property type="match status" value="1"/>
</dbReference>
<reference evidence="8" key="1">
    <citation type="journal article" date="2015" name="Genome Announc.">
        <title>Expanding the biotechnology potential of lactobacilli through comparative genomics of 213 strains and associated genera.</title>
        <authorList>
            <person name="Sun Z."/>
            <person name="Harris H.M."/>
            <person name="McCann A."/>
            <person name="Guo C."/>
            <person name="Argimon S."/>
            <person name="Zhang W."/>
            <person name="Yang X."/>
            <person name="Jeffery I.B."/>
            <person name="Cooney J.C."/>
            <person name="Kagawa T.F."/>
            <person name="Liu W."/>
            <person name="Song Y."/>
            <person name="Salvetti E."/>
            <person name="Wrobel A."/>
            <person name="Rasinkangas P."/>
            <person name="Parkhill J."/>
            <person name="Rea M.C."/>
            <person name="O'Sullivan O."/>
            <person name="Ritari J."/>
            <person name="Douillard F.P."/>
            <person name="Paul Ross R."/>
            <person name="Yang R."/>
            <person name="Briner A.E."/>
            <person name="Felis G.E."/>
            <person name="de Vos W.M."/>
            <person name="Barrangou R."/>
            <person name="Klaenhammer T.R."/>
            <person name="Caufield P.W."/>
            <person name="Cui Y."/>
            <person name="Zhang H."/>
            <person name="O'Toole P.W."/>
        </authorList>
    </citation>
    <scope>NUCLEOTIDE SEQUENCE [LARGE SCALE GENOMIC DNA]</scope>
    <source>
        <strain evidence="8">DSM 23365</strain>
    </source>
</reference>
<comment type="subcellular location">
    <subcellularLocation>
        <location evidence="6">Cytoplasm</location>
    </subcellularLocation>
</comment>
<dbReference type="EMBL" id="AYZM01000115">
    <property type="protein sequence ID" value="KRN21425.1"/>
    <property type="molecule type" value="Genomic_DNA"/>
</dbReference>
<comment type="caution">
    <text evidence="8">The sequence shown here is derived from an EMBL/GenBank/DDBJ whole genome shotgun (WGS) entry which is preliminary data.</text>
</comment>
<dbReference type="Gene3D" id="3.30.1370.50">
    <property type="entry name" value="R3H-like domain"/>
    <property type="match status" value="1"/>
</dbReference>
<dbReference type="InterPro" id="IPR038008">
    <property type="entry name" value="Jag_KH"/>
</dbReference>
<dbReference type="Gene3D" id="3.30.300.20">
    <property type="match status" value="1"/>
</dbReference>
<keyword evidence="2 6" id="KW-0694">RNA-binding</keyword>
<dbReference type="SUPFAM" id="SSF82708">
    <property type="entry name" value="R3H domain"/>
    <property type="match status" value="1"/>
</dbReference>
<comment type="caution">
    <text evidence="6">Lacks conserved residue(s) required for the propagation of feature annotation.</text>
</comment>
<dbReference type="CDD" id="cd02644">
    <property type="entry name" value="R3H_jag"/>
    <property type="match status" value="1"/>
</dbReference>
<dbReference type="HAMAP" id="MF_00867">
    <property type="entry name" value="KhpB"/>
    <property type="match status" value="1"/>
</dbReference>
<dbReference type="STRING" id="1423804.FD14_GL001077"/>
<keyword evidence="4 6" id="KW-0143">Chaperone</keyword>
<accession>A0A0R2EYK4</accession>
<keyword evidence="1 6" id="KW-0963">Cytoplasm</keyword>
<evidence type="ECO:0000313" key="8">
    <source>
        <dbReference type="EMBL" id="KRN21425.1"/>
    </source>
</evidence>
<dbReference type="InterPro" id="IPR038247">
    <property type="entry name" value="Jag_N_dom_sf"/>
</dbReference>
<comment type="subunit">
    <text evidence="6">Forms a complex with KhpA.</text>
</comment>
<dbReference type="GO" id="GO:0003723">
    <property type="term" value="F:RNA binding"/>
    <property type="evidence" value="ECO:0007669"/>
    <property type="project" value="UniProtKB-UniRule"/>
</dbReference>
<dbReference type="AlphaFoldDB" id="A0A0R2EYK4"/>
<dbReference type="GO" id="GO:0008360">
    <property type="term" value="P:regulation of cell shape"/>
    <property type="evidence" value="ECO:0007669"/>
    <property type="project" value="UniProtKB-KW"/>
</dbReference>
<dbReference type="Pfam" id="PF14804">
    <property type="entry name" value="Jag_N"/>
    <property type="match status" value="1"/>
</dbReference>
<comment type="similarity">
    <text evidence="6">Belongs to the KhpB RNA-binding protein family.</text>
</comment>
<dbReference type="OrthoDB" id="9794483at2"/>
<dbReference type="GO" id="GO:0071555">
    <property type="term" value="P:cell wall organization"/>
    <property type="evidence" value="ECO:0007669"/>
    <property type="project" value="UniProtKB-KW"/>
</dbReference>
<dbReference type="SMART" id="SM00393">
    <property type="entry name" value="R3H"/>
    <property type="match status" value="1"/>
</dbReference>
<dbReference type="InterPro" id="IPR039247">
    <property type="entry name" value="KhpB"/>
</dbReference>
<dbReference type="InterPro" id="IPR015946">
    <property type="entry name" value="KH_dom-like_a/b"/>
</dbReference>
<keyword evidence="3 6" id="KW-0133">Cell shape</keyword>
<dbReference type="PANTHER" id="PTHR35800">
    <property type="entry name" value="PROTEIN JAG"/>
    <property type="match status" value="1"/>
</dbReference>
<dbReference type="Proteomes" id="UP000051442">
    <property type="component" value="Unassembled WGS sequence"/>
</dbReference>
<dbReference type="GO" id="GO:0005737">
    <property type="term" value="C:cytoplasm"/>
    <property type="evidence" value="ECO:0007669"/>
    <property type="project" value="UniProtKB-SubCell"/>
</dbReference>
<dbReference type="Gene3D" id="3.30.30.80">
    <property type="entry name" value="probable RNA-binding protein from clostridium symbiosum atcc 14940"/>
    <property type="match status" value="1"/>
</dbReference>
<evidence type="ECO:0000259" key="7">
    <source>
        <dbReference type="PROSITE" id="PS51061"/>
    </source>
</evidence>